<evidence type="ECO:0000313" key="2">
    <source>
        <dbReference type="Proteomes" id="UP000789702"/>
    </source>
</evidence>
<evidence type="ECO:0000313" key="1">
    <source>
        <dbReference type="EMBL" id="CAG8652882.1"/>
    </source>
</evidence>
<gene>
    <name evidence="1" type="ORF">DHETER_LOCUS9385</name>
</gene>
<keyword evidence="2" id="KW-1185">Reference proteome</keyword>
<comment type="caution">
    <text evidence="1">The sequence shown here is derived from an EMBL/GenBank/DDBJ whole genome shotgun (WGS) entry which is preliminary data.</text>
</comment>
<sequence>DFPITEVFVKRNFVQNNSELSSTEITEENYDTQVLVERKLNQNPEIKSSSETMVTPITRKVLVESNLNINSSKPTTAMSKDWLDIINVLCNSKSLINGKRNTISTDNVRTLNNLDFTKRIFDFCDKAESIEIIQKEFKTWTDLDKITDNVQTEIKVYKLVYYTKLLNGYASLFRFVNKEPKEDDMNYTFKEKFEKGIPLGLNASIPAKKKWVKHQVKKYLNLQVDKSETRIWKSLCRILFIVKKEITSIRELAIAGVMPRKIQSITDVEFKLFLRKISNGQIEKFVPYEIDTIDSDLFGVDLEYNFVQKFVPKEIVTIDSGIELEYNFVYDK</sequence>
<accession>A0ACA9NFW2</accession>
<feature type="non-terminal residue" evidence="1">
    <location>
        <position position="1"/>
    </location>
</feature>
<reference evidence="1" key="1">
    <citation type="submission" date="2021-06" db="EMBL/GenBank/DDBJ databases">
        <authorList>
            <person name="Kallberg Y."/>
            <person name="Tangrot J."/>
            <person name="Rosling A."/>
        </authorList>
    </citation>
    <scope>NUCLEOTIDE SEQUENCE</scope>
    <source>
        <strain evidence="1">IL203A</strain>
    </source>
</reference>
<dbReference type="EMBL" id="CAJVPU010016403">
    <property type="protein sequence ID" value="CAG8652882.1"/>
    <property type="molecule type" value="Genomic_DNA"/>
</dbReference>
<organism evidence="1 2">
    <name type="scientific">Dentiscutata heterogama</name>
    <dbReference type="NCBI Taxonomy" id="1316150"/>
    <lineage>
        <taxon>Eukaryota</taxon>
        <taxon>Fungi</taxon>
        <taxon>Fungi incertae sedis</taxon>
        <taxon>Mucoromycota</taxon>
        <taxon>Glomeromycotina</taxon>
        <taxon>Glomeromycetes</taxon>
        <taxon>Diversisporales</taxon>
        <taxon>Gigasporaceae</taxon>
        <taxon>Dentiscutata</taxon>
    </lineage>
</organism>
<proteinExistence type="predicted"/>
<dbReference type="Proteomes" id="UP000789702">
    <property type="component" value="Unassembled WGS sequence"/>
</dbReference>
<name>A0ACA9NFW2_9GLOM</name>
<protein>
    <submittedName>
        <fullName evidence="1">15422_t:CDS:1</fullName>
    </submittedName>
</protein>